<keyword evidence="3" id="KW-1185">Reference proteome</keyword>
<organism evidence="2 3">
    <name type="scientific">Lupinus luteus</name>
    <name type="common">European yellow lupine</name>
    <dbReference type="NCBI Taxonomy" id="3873"/>
    <lineage>
        <taxon>Eukaryota</taxon>
        <taxon>Viridiplantae</taxon>
        <taxon>Streptophyta</taxon>
        <taxon>Embryophyta</taxon>
        <taxon>Tracheophyta</taxon>
        <taxon>Spermatophyta</taxon>
        <taxon>Magnoliopsida</taxon>
        <taxon>eudicotyledons</taxon>
        <taxon>Gunneridae</taxon>
        <taxon>Pentapetalae</taxon>
        <taxon>rosids</taxon>
        <taxon>fabids</taxon>
        <taxon>Fabales</taxon>
        <taxon>Fabaceae</taxon>
        <taxon>Papilionoideae</taxon>
        <taxon>50 kb inversion clade</taxon>
        <taxon>genistoids sensu lato</taxon>
        <taxon>core genistoids</taxon>
        <taxon>Genisteae</taxon>
        <taxon>Lupinus</taxon>
    </lineage>
</organism>
<dbReference type="AlphaFoldDB" id="A0AAV1X5Q3"/>
<gene>
    <name evidence="2" type="ORF">LLUT_LOCUS17952</name>
</gene>
<evidence type="ECO:0000313" key="3">
    <source>
        <dbReference type="Proteomes" id="UP001497480"/>
    </source>
</evidence>
<name>A0AAV1X5Q3_LUPLU</name>
<dbReference type="EMBL" id="CAXHTB010000012">
    <property type="protein sequence ID" value="CAL0316892.1"/>
    <property type="molecule type" value="Genomic_DNA"/>
</dbReference>
<protein>
    <submittedName>
        <fullName evidence="2">Uncharacterized protein</fullName>
    </submittedName>
</protein>
<evidence type="ECO:0000256" key="1">
    <source>
        <dbReference type="SAM" id="MobiDB-lite"/>
    </source>
</evidence>
<feature type="compositionally biased region" description="Polar residues" evidence="1">
    <location>
        <begin position="9"/>
        <end position="21"/>
    </location>
</feature>
<sequence>MSDSERTTNDATSNSSQHTVNTLRDHIWHQEHFWHHRSEEYVLNTSHKETSSGGHSSEIDNLNTKVCSFFLKLPMMLQRVVLLRLKQVGAHVIVTEIDPMCALQALI</sequence>
<reference evidence="2 3" key="1">
    <citation type="submission" date="2024-03" db="EMBL/GenBank/DDBJ databases">
        <authorList>
            <person name="Martinez-Hernandez J."/>
        </authorList>
    </citation>
    <scope>NUCLEOTIDE SEQUENCE [LARGE SCALE GENOMIC DNA]</scope>
</reference>
<evidence type="ECO:0000313" key="2">
    <source>
        <dbReference type="EMBL" id="CAL0316892.1"/>
    </source>
</evidence>
<dbReference type="Proteomes" id="UP001497480">
    <property type="component" value="Unassembled WGS sequence"/>
</dbReference>
<dbReference type="Gene3D" id="3.40.50.720">
    <property type="entry name" value="NAD(P)-binding Rossmann-like Domain"/>
    <property type="match status" value="1"/>
</dbReference>
<proteinExistence type="predicted"/>
<accession>A0AAV1X5Q3</accession>
<feature type="region of interest" description="Disordered" evidence="1">
    <location>
        <begin position="1"/>
        <end position="21"/>
    </location>
</feature>
<comment type="caution">
    <text evidence="2">The sequence shown here is derived from an EMBL/GenBank/DDBJ whole genome shotgun (WGS) entry which is preliminary data.</text>
</comment>